<keyword evidence="1" id="KW-0812">Transmembrane</keyword>
<proteinExistence type="predicted"/>
<feature type="transmembrane region" description="Helical" evidence="1">
    <location>
        <begin position="12"/>
        <end position="30"/>
    </location>
</feature>
<sequence length="32" mass="3759">MLQHIKLLQNEIFMFAIVKNLYIAALFFSLGM</sequence>
<reference evidence="2 3" key="1">
    <citation type="submission" date="2016-08" db="EMBL/GenBank/DDBJ databases">
        <authorList>
            <person name="Seilhamer J.J."/>
        </authorList>
    </citation>
    <scope>NUCLEOTIDE SEQUENCE [LARGE SCALE GENOMIC DNA]</scope>
    <source>
        <strain evidence="2 3">A37T2</strain>
    </source>
</reference>
<organism evidence="2 3">
    <name type="scientific">Chitinophaga costaii</name>
    <dbReference type="NCBI Taxonomy" id="1335309"/>
    <lineage>
        <taxon>Bacteria</taxon>
        <taxon>Pseudomonadati</taxon>
        <taxon>Bacteroidota</taxon>
        <taxon>Chitinophagia</taxon>
        <taxon>Chitinophagales</taxon>
        <taxon>Chitinophagaceae</taxon>
        <taxon>Chitinophaga</taxon>
    </lineage>
</organism>
<name>A0A1C4FAM4_9BACT</name>
<keyword evidence="1" id="KW-0472">Membrane</keyword>
<evidence type="ECO:0000313" key="2">
    <source>
        <dbReference type="EMBL" id="SCC52896.1"/>
    </source>
</evidence>
<evidence type="ECO:0000313" key="3">
    <source>
        <dbReference type="Proteomes" id="UP000242818"/>
    </source>
</evidence>
<protein>
    <submittedName>
        <fullName evidence="2">Uncharacterized protein</fullName>
    </submittedName>
</protein>
<dbReference type="EMBL" id="FMAR01000013">
    <property type="protein sequence ID" value="SCC52896.1"/>
    <property type="molecule type" value="Genomic_DNA"/>
</dbReference>
<dbReference type="STRING" id="1335309.GA0116948_1139"/>
<dbReference type="AlphaFoldDB" id="A0A1C4FAM4"/>
<gene>
    <name evidence="2" type="ORF">GA0116948_1139</name>
</gene>
<dbReference type="Proteomes" id="UP000242818">
    <property type="component" value="Unassembled WGS sequence"/>
</dbReference>
<evidence type="ECO:0000256" key="1">
    <source>
        <dbReference type="SAM" id="Phobius"/>
    </source>
</evidence>
<keyword evidence="3" id="KW-1185">Reference proteome</keyword>
<accession>A0A1C4FAM4</accession>
<keyword evidence="1" id="KW-1133">Transmembrane helix</keyword>